<sequence>MRGGCQRKSALKIIAISSILVTSLIGVCLPLFSRFVPLLMPDRDLFVIVKTFASGIILTTGFMHVLSDSFDMLRSVCLPQNPWHKFLFTGFLTMLSAVLALMVDSLATSFCSWKRKDDYVILKTESGDKEMGSIGGNAIHRTSLGATDNSCIIRPLVAALCFHQMFEGMGLGGCILQSHVVITEGLLNASSAGLLIYMALVDLLAAEFMGAKLQGSIKLQLKSYVAVLLGAGGMSLMAKLNFWGYSTVNYFSPMIRYSSVGMRNSGREALNEVKLLIREAHKRGIEVLMDVVFNHSAEGNEQGPILSFRGVDNSAYYMLAPKGEFYNYSGCGNTFNCNHPVVRQFIVDCLRYWVTEMHVNGFQFDLASIMTQSSRFNSMFFCSICLRDVKVLLLMVSFTATLGTHF</sequence>
<evidence type="ECO:0000256" key="2">
    <source>
        <dbReference type="ARBA" id="ARBA00022692"/>
    </source>
</evidence>
<evidence type="ECO:0000256" key="3">
    <source>
        <dbReference type="ARBA" id="ARBA00022989"/>
    </source>
</evidence>
<dbReference type="SUPFAM" id="SSF51445">
    <property type="entry name" value="(Trans)glycosidases"/>
    <property type="match status" value="1"/>
</dbReference>
<evidence type="ECO:0000313" key="6">
    <source>
        <dbReference type="EMBL" id="KAG9449297.1"/>
    </source>
</evidence>
<keyword evidence="3 5" id="KW-1133">Transmembrane helix</keyword>
<proteinExistence type="predicted"/>
<comment type="caution">
    <text evidence="6">The sequence shown here is derived from an EMBL/GenBank/DDBJ whole genome shotgun (WGS) entry which is preliminary data.</text>
</comment>
<evidence type="ECO:0000256" key="1">
    <source>
        <dbReference type="ARBA" id="ARBA00004141"/>
    </source>
</evidence>
<protein>
    <submittedName>
        <fullName evidence="6">Uncharacterized protein</fullName>
    </submittedName>
</protein>
<organism evidence="6 7">
    <name type="scientific">Aristolochia fimbriata</name>
    <name type="common">White veined hardy Dutchman's pipe vine</name>
    <dbReference type="NCBI Taxonomy" id="158543"/>
    <lineage>
        <taxon>Eukaryota</taxon>
        <taxon>Viridiplantae</taxon>
        <taxon>Streptophyta</taxon>
        <taxon>Embryophyta</taxon>
        <taxon>Tracheophyta</taxon>
        <taxon>Spermatophyta</taxon>
        <taxon>Magnoliopsida</taxon>
        <taxon>Magnoliidae</taxon>
        <taxon>Piperales</taxon>
        <taxon>Aristolochiaceae</taxon>
        <taxon>Aristolochia</taxon>
    </lineage>
</organism>
<evidence type="ECO:0000256" key="5">
    <source>
        <dbReference type="SAM" id="Phobius"/>
    </source>
</evidence>
<dbReference type="GO" id="GO:0016020">
    <property type="term" value="C:membrane"/>
    <property type="evidence" value="ECO:0007669"/>
    <property type="project" value="UniProtKB-SubCell"/>
</dbReference>
<feature type="transmembrane region" description="Helical" evidence="5">
    <location>
        <begin position="12"/>
        <end position="33"/>
    </location>
</feature>
<comment type="subcellular location">
    <subcellularLocation>
        <location evidence="1">Membrane</location>
        <topology evidence="1">Multi-pass membrane protein</topology>
    </subcellularLocation>
</comment>
<evidence type="ECO:0000313" key="7">
    <source>
        <dbReference type="Proteomes" id="UP000825729"/>
    </source>
</evidence>
<feature type="transmembrane region" description="Helical" evidence="5">
    <location>
        <begin position="45"/>
        <end position="66"/>
    </location>
</feature>
<dbReference type="EMBL" id="JAINDJ010000004">
    <property type="protein sequence ID" value="KAG9449297.1"/>
    <property type="molecule type" value="Genomic_DNA"/>
</dbReference>
<feature type="transmembrane region" description="Helical" evidence="5">
    <location>
        <begin position="194"/>
        <end position="211"/>
    </location>
</feature>
<gene>
    <name evidence="6" type="ORF">H6P81_009262</name>
</gene>
<evidence type="ECO:0000256" key="4">
    <source>
        <dbReference type="ARBA" id="ARBA00023136"/>
    </source>
</evidence>
<keyword evidence="2 5" id="KW-0812">Transmembrane</keyword>
<keyword evidence="4 5" id="KW-0472">Membrane</keyword>
<dbReference type="Pfam" id="PF02535">
    <property type="entry name" value="Zip"/>
    <property type="match status" value="2"/>
</dbReference>
<dbReference type="GO" id="GO:0005975">
    <property type="term" value="P:carbohydrate metabolic process"/>
    <property type="evidence" value="ECO:0007669"/>
    <property type="project" value="InterPro"/>
</dbReference>
<dbReference type="InterPro" id="IPR017853">
    <property type="entry name" value="GH"/>
</dbReference>
<accession>A0AAV7ENH8</accession>
<feature type="transmembrane region" description="Helical" evidence="5">
    <location>
        <begin position="86"/>
        <end position="107"/>
    </location>
</feature>
<dbReference type="AlphaFoldDB" id="A0AAV7ENH8"/>
<dbReference type="GO" id="GO:0046873">
    <property type="term" value="F:metal ion transmembrane transporter activity"/>
    <property type="evidence" value="ECO:0007669"/>
    <property type="project" value="InterPro"/>
</dbReference>
<dbReference type="Gene3D" id="3.20.20.80">
    <property type="entry name" value="Glycosidases"/>
    <property type="match status" value="1"/>
</dbReference>
<feature type="transmembrane region" description="Helical" evidence="5">
    <location>
        <begin position="223"/>
        <end position="245"/>
    </location>
</feature>
<reference evidence="6 7" key="1">
    <citation type="submission" date="2021-07" db="EMBL/GenBank/DDBJ databases">
        <title>The Aristolochia fimbriata genome: insights into angiosperm evolution, floral development and chemical biosynthesis.</title>
        <authorList>
            <person name="Jiao Y."/>
        </authorList>
    </citation>
    <scope>NUCLEOTIDE SEQUENCE [LARGE SCALE GENOMIC DNA]</scope>
    <source>
        <strain evidence="6">IBCAS-2021</strain>
        <tissue evidence="6">Leaf</tissue>
    </source>
</reference>
<dbReference type="Proteomes" id="UP000825729">
    <property type="component" value="Unassembled WGS sequence"/>
</dbReference>
<dbReference type="PANTHER" id="PTHR43002">
    <property type="entry name" value="GLYCOGEN DEBRANCHING ENZYME"/>
    <property type="match status" value="1"/>
</dbReference>
<keyword evidence="7" id="KW-1185">Reference proteome</keyword>
<name>A0AAV7ENH8_ARIFI</name>
<dbReference type="InterPro" id="IPR003689">
    <property type="entry name" value="ZIP"/>
</dbReference>